<protein>
    <submittedName>
        <fullName evidence="1">Uncharacterized protein</fullName>
    </submittedName>
</protein>
<name>A0A8S9SFI9_BRACR</name>
<comment type="caution">
    <text evidence="1">The sequence shown here is derived from an EMBL/GenBank/DDBJ whole genome shotgun (WGS) entry which is preliminary data.</text>
</comment>
<proteinExistence type="predicted"/>
<evidence type="ECO:0000313" key="2">
    <source>
        <dbReference type="Proteomes" id="UP000712600"/>
    </source>
</evidence>
<accession>A0A8S9SFI9</accession>
<sequence>MEDSSFLLRSLAALHGRDRDRDLSRAPASVDFLVIGDPRPVFPGDEGSRHGHEMCSRIHPPEHPDLKNSGLARYLRFALAGYPLPQIRPDEDLARSMSSEQVLLWRSSTENMRSGRYRSSGGPSHDSGPCLALQGLFLVAAWLTPLISEPPDMIWITWSWRGGKAGIAPADFTDASLFRCFVTVVAMEVAPEAGVPERARYREMGNVGPSGYRHSFFLFQGSVLEPAPVSIPGVLGSSLEGSFIPISLI</sequence>
<organism evidence="1 2">
    <name type="scientific">Brassica cretica</name>
    <name type="common">Mustard</name>
    <dbReference type="NCBI Taxonomy" id="69181"/>
    <lineage>
        <taxon>Eukaryota</taxon>
        <taxon>Viridiplantae</taxon>
        <taxon>Streptophyta</taxon>
        <taxon>Embryophyta</taxon>
        <taxon>Tracheophyta</taxon>
        <taxon>Spermatophyta</taxon>
        <taxon>Magnoliopsida</taxon>
        <taxon>eudicotyledons</taxon>
        <taxon>Gunneridae</taxon>
        <taxon>Pentapetalae</taxon>
        <taxon>rosids</taxon>
        <taxon>malvids</taxon>
        <taxon>Brassicales</taxon>
        <taxon>Brassicaceae</taxon>
        <taxon>Brassiceae</taxon>
        <taxon>Brassica</taxon>
    </lineage>
</organism>
<reference evidence="1" key="1">
    <citation type="submission" date="2019-12" db="EMBL/GenBank/DDBJ databases">
        <title>Genome sequencing and annotation of Brassica cretica.</title>
        <authorList>
            <person name="Studholme D.J."/>
            <person name="Sarris P."/>
        </authorList>
    </citation>
    <scope>NUCLEOTIDE SEQUENCE</scope>
    <source>
        <strain evidence="1">PFS-109/04</strain>
        <tissue evidence="1">Leaf</tissue>
    </source>
</reference>
<dbReference type="AlphaFoldDB" id="A0A8S9SFI9"/>
<gene>
    <name evidence="1" type="ORF">F2Q69_00034971</name>
</gene>
<dbReference type="Proteomes" id="UP000712600">
    <property type="component" value="Unassembled WGS sequence"/>
</dbReference>
<evidence type="ECO:0000313" key="1">
    <source>
        <dbReference type="EMBL" id="KAF3599417.1"/>
    </source>
</evidence>
<dbReference type="EMBL" id="QGKX02000004">
    <property type="protein sequence ID" value="KAF3599417.1"/>
    <property type="molecule type" value="Genomic_DNA"/>
</dbReference>